<sequence length="125" mass="13679">MSIKALKITYWILTSIFVLAMLADAYGGLSQQEAGKEALKHLGYPAYALVIFGTAKLLGALAILQTRYKTLKEWAYSGFVINCTGAAMSHVFVGDSAGIVIAPLILLAFTLLTYYFWKRYQSATA</sequence>
<dbReference type="STRING" id="714943.Mucpa_6551"/>
<dbReference type="InterPro" id="IPR016944">
    <property type="entry name" value="UCP030066"/>
</dbReference>
<feature type="transmembrane region" description="Helical" evidence="5">
    <location>
        <begin position="76"/>
        <end position="93"/>
    </location>
</feature>
<name>H1YB78_9SPHI</name>
<dbReference type="eggNOG" id="ENOG5031BQE">
    <property type="taxonomic scope" value="Bacteria"/>
</dbReference>
<evidence type="ECO:0000256" key="2">
    <source>
        <dbReference type="ARBA" id="ARBA00022692"/>
    </source>
</evidence>
<dbReference type="HOGENOM" id="CLU_142057_0_0_10"/>
<evidence type="ECO:0008006" key="8">
    <source>
        <dbReference type="Google" id="ProtNLM"/>
    </source>
</evidence>
<keyword evidence="7" id="KW-1185">Reference proteome</keyword>
<dbReference type="EMBL" id="CM001403">
    <property type="protein sequence ID" value="EHQ30604.1"/>
    <property type="molecule type" value="Genomic_DNA"/>
</dbReference>
<dbReference type="PIRSF" id="PIRSF030066">
    <property type="entry name" value="UCP030066"/>
    <property type="match status" value="1"/>
</dbReference>
<dbReference type="Pfam" id="PF13564">
    <property type="entry name" value="DoxX_2"/>
    <property type="match status" value="1"/>
</dbReference>
<accession>H1YB78</accession>
<reference evidence="6" key="1">
    <citation type="submission" date="2011-09" db="EMBL/GenBank/DDBJ databases">
        <title>The permanent draft genome of Mucilaginibacter paludis DSM 18603.</title>
        <authorList>
            <consortium name="US DOE Joint Genome Institute (JGI-PGF)"/>
            <person name="Lucas S."/>
            <person name="Han J."/>
            <person name="Lapidus A."/>
            <person name="Bruce D."/>
            <person name="Goodwin L."/>
            <person name="Pitluck S."/>
            <person name="Peters L."/>
            <person name="Kyrpides N."/>
            <person name="Mavromatis K."/>
            <person name="Ivanova N."/>
            <person name="Mikhailova N."/>
            <person name="Held B."/>
            <person name="Detter J.C."/>
            <person name="Tapia R."/>
            <person name="Han C."/>
            <person name="Land M."/>
            <person name="Hauser L."/>
            <person name="Markowitz V."/>
            <person name="Cheng J.-F."/>
            <person name="Hugenholtz P."/>
            <person name="Woyke T."/>
            <person name="Wu D."/>
            <person name="Tindall B."/>
            <person name="Brambilla E."/>
            <person name="Klenk H.-P."/>
            <person name="Eisen J.A."/>
        </authorList>
    </citation>
    <scope>NUCLEOTIDE SEQUENCE [LARGE SCALE GENOMIC DNA]</scope>
    <source>
        <strain evidence="6">DSM 18603</strain>
    </source>
</reference>
<evidence type="ECO:0000256" key="4">
    <source>
        <dbReference type="ARBA" id="ARBA00023136"/>
    </source>
</evidence>
<evidence type="ECO:0000256" key="3">
    <source>
        <dbReference type="ARBA" id="ARBA00022989"/>
    </source>
</evidence>
<dbReference type="AlphaFoldDB" id="H1YB78"/>
<evidence type="ECO:0000313" key="6">
    <source>
        <dbReference type="EMBL" id="EHQ30604.1"/>
    </source>
</evidence>
<comment type="subcellular location">
    <subcellularLocation>
        <location evidence="1">Membrane</location>
        <topology evidence="1">Multi-pass membrane protein</topology>
    </subcellularLocation>
</comment>
<dbReference type="RefSeq" id="WP_008512473.1">
    <property type="nucleotide sequence ID" value="NZ_CM001403.1"/>
</dbReference>
<keyword evidence="3 5" id="KW-1133">Transmembrane helix</keyword>
<evidence type="ECO:0000256" key="5">
    <source>
        <dbReference type="SAM" id="Phobius"/>
    </source>
</evidence>
<protein>
    <recommendedName>
        <fullName evidence="8">DoxX family protein</fullName>
    </recommendedName>
</protein>
<feature type="transmembrane region" description="Helical" evidence="5">
    <location>
        <begin position="99"/>
        <end position="117"/>
    </location>
</feature>
<feature type="transmembrane region" description="Helical" evidence="5">
    <location>
        <begin position="46"/>
        <end position="64"/>
    </location>
</feature>
<keyword evidence="4 5" id="KW-0472">Membrane</keyword>
<gene>
    <name evidence="6" type="ORF">Mucpa_6551</name>
</gene>
<dbReference type="Proteomes" id="UP000002774">
    <property type="component" value="Chromosome"/>
</dbReference>
<evidence type="ECO:0000313" key="7">
    <source>
        <dbReference type="Proteomes" id="UP000002774"/>
    </source>
</evidence>
<dbReference type="GO" id="GO:0016020">
    <property type="term" value="C:membrane"/>
    <property type="evidence" value="ECO:0007669"/>
    <property type="project" value="UniProtKB-SubCell"/>
</dbReference>
<organism evidence="6 7">
    <name type="scientific">Mucilaginibacter paludis DSM 18603</name>
    <dbReference type="NCBI Taxonomy" id="714943"/>
    <lineage>
        <taxon>Bacteria</taxon>
        <taxon>Pseudomonadati</taxon>
        <taxon>Bacteroidota</taxon>
        <taxon>Sphingobacteriia</taxon>
        <taxon>Sphingobacteriales</taxon>
        <taxon>Sphingobacteriaceae</taxon>
        <taxon>Mucilaginibacter</taxon>
    </lineage>
</organism>
<proteinExistence type="predicted"/>
<dbReference type="InterPro" id="IPR032808">
    <property type="entry name" value="DoxX"/>
</dbReference>
<dbReference type="OrthoDB" id="7960583at2"/>
<evidence type="ECO:0000256" key="1">
    <source>
        <dbReference type="ARBA" id="ARBA00004141"/>
    </source>
</evidence>
<keyword evidence="2 5" id="KW-0812">Transmembrane</keyword>